<evidence type="ECO:0000256" key="8">
    <source>
        <dbReference type="ARBA" id="ARBA00023054"/>
    </source>
</evidence>
<dbReference type="InterPro" id="IPR004273">
    <property type="entry name" value="Dynein_heavy_D6_P-loop"/>
</dbReference>
<dbReference type="Gene3D" id="1.20.920.20">
    <property type="match status" value="1"/>
</dbReference>
<keyword evidence="15" id="KW-0812">Transmembrane</keyword>
<dbReference type="InterPro" id="IPR024317">
    <property type="entry name" value="Dynein_heavy_chain_D4_dom"/>
</dbReference>
<dbReference type="Gene3D" id="1.10.8.710">
    <property type="match status" value="1"/>
</dbReference>
<dbReference type="Pfam" id="PF18199">
    <property type="entry name" value="Dynein_C"/>
    <property type="match status" value="1"/>
</dbReference>
<dbReference type="Pfam" id="PF12780">
    <property type="entry name" value="AAA_8"/>
    <property type="match status" value="2"/>
</dbReference>
<accession>A0ABP0SK77</accession>
<dbReference type="InterPro" id="IPR042219">
    <property type="entry name" value="AAA_lid_11_sf"/>
</dbReference>
<evidence type="ECO:0000256" key="3">
    <source>
        <dbReference type="ARBA" id="ARBA00022490"/>
    </source>
</evidence>
<evidence type="ECO:0000256" key="12">
    <source>
        <dbReference type="ARBA" id="ARBA00023273"/>
    </source>
</evidence>
<dbReference type="Pfam" id="PF12781">
    <property type="entry name" value="AAA_9"/>
    <property type="match status" value="1"/>
</dbReference>
<name>A0ABP0SK77_9DINO</name>
<keyword evidence="6" id="KW-0067">ATP-binding</keyword>
<reference evidence="17 18" key="1">
    <citation type="submission" date="2024-02" db="EMBL/GenBank/DDBJ databases">
        <authorList>
            <person name="Chen Y."/>
            <person name="Shah S."/>
            <person name="Dougan E. K."/>
            <person name="Thang M."/>
            <person name="Chan C."/>
        </authorList>
    </citation>
    <scope>NUCLEOTIDE SEQUENCE [LARGE SCALE GENOMIC DNA]</scope>
</reference>
<dbReference type="Pfam" id="PF17857">
    <property type="entry name" value="AAA_lid_1"/>
    <property type="match status" value="1"/>
</dbReference>
<dbReference type="InterPro" id="IPR043160">
    <property type="entry name" value="Dynein_C_barrel"/>
</dbReference>
<dbReference type="InterPro" id="IPR026983">
    <property type="entry name" value="DHC"/>
</dbReference>
<keyword evidence="5" id="KW-0547">Nucleotide-binding</keyword>
<dbReference type="Pfam" id="PF12774">
    <property type="entry name" value="AAA_6"/>
    <property type="match status" value="1"/>
</dbReference>
<comment type="caution">
    <text evidence="17">The sequence shown here is derived from an EMBL/GenBank/DDBJ whole genome shotgun (WGS) entry which is preliminary data.</text>
</comment>
<evidence type="ECO:0000256" key="15">
    <source>
        <dbReference type="SAM" id="Phobius"/>
    </source>
</evidence>
<keyword evidence="3" id="KW-0963">Cytoplasm</keyword>
<dbReference type="Pfam" id="PF12775">
    <property type="entry name" value="AAA_7"/>
    <property type="match status" value="1"/>
</dbReference>
<feature type="transmembrane region" description="Helical" evidence="15">
    <location>
        <begin position="410"/>
        <end position="431"/>
    </location>
</feature>
<dbReference type="Gene3D" id="3.40.50.300">
    <property type="entry name" value="P-loop containing nucleotide triphosphate hydrolases"/>
    <property type="match status" value="7"/>
</dbReference>
<dbReference type="Gene3D" id="1.20.58.1120">
    <property type="match status" value="1"/>
</dbReference>
<feature type="coiled-coil region" evidence="13">
    <location>
        <begin position="3144"/>
        <end position="3206"/>
    </location>
</feature>
<evidence type="ECO:0000313" key="17">
    <source>
        <dbReference type="EMBL" id="CAK9112579.1"/>
    </source>
</evidence>
<dbReference type="Gene3D" id="1.10.8.1220">
    <property type="match status" value="1"/>
</dbReference>
<evidence type="ECO:0000256" key="1">
    <source>
        <dbReference type="ARBA" id="ARBA00004430"/>
    </source>
</evidence>
<feature type="domain" description="AAA+ ATPase" evidence="16">
    <location>
        <begin position="1280"/>
        <end position="1409"/>
    </location>
</feature>
<dbReference type="Pfam" id="PF18198">
    <property type="entry name" value="AAA_lid_11"/>
    <property type="match status" value="1"/>
</dbReference>
<dbReference type="SUPFAM" id="SSF52540">
    <property type="entry name" value="P-loop containing nucleoside triphosphate hydrolases"/>
    <property type="match status" value="4"/>
</dbReference>
<dbReference type="PANTHER" id="PTHR45703">
    <property type="entry name" value="DYNEIN HEAVY CHAIN"/>
    <property type="match status" value="1"/>
</dbReference>
<keyword evidence="18" id="KW-1185">Reference proteome</keyword>
<dbReference type="Gene3D" id="1.10.8.720">
    <property type="entry name" value="Region D6 of dynein motor"/>
    <property type="match status" value="1"/>
</dbReference>
<dbReference type="Gene3D" id="1.20.140.100">
    <property type="entry name" value="Dynein heavy chain, N-terminal domain 2"/>
    <property type="match status" value="1"/>
</dbReference>
<keyword evidence="11" id="KW-0206">Cytoskeleton</keyword>
<evidence type="ECO:0000256" key="9">
    <source>
        <dbReference type="ARBA" id="ARBA00023069"/>
    </source>
</evidence>
<organism evidence="17 18">
    <name type="scientific">Durusdinium trenchii</name>
    <dbReference type="NCBI Taxonomy" id="1381693"/>
    <lineage>
        <taxon>Eukaryota</taxon>
        <taxon>Sar</taxon>
        <taxon>Alveolata</taxon>
        <taxon>Dinophyceae</taxon>
        <taxon>Suessiales</taxon>
        <taxon>Symbiodiniaceae</taxon>
        <taxon>Durusdinium</taxon>
    </lineage>
</organism>
<dbReference type="Gene3D" id="1.20.1270.280">
    <property type="match status" value="1"/>
</dbReference>
<dbReference type="InterPro" id="IPR035706">
    <property type="entry name" value="AAA_9"/>
</dbReference>
<dbReference type="Pfam" id="PF12777">
    <property type="entry name" value="MT"/>
    <property type="match status" value="1"/>
</dbReference>
<keyword evidence="15" id="KW-1133">Transmembrane helix</keyword>
<dbReference type="PANTHER" id="PTHR45703:SF1">
    <property type="entry name" value="DYNEINS HEAVY CHAIN"/>
    <property type="match status" value="1"/>
</dbReference>
<evidence type="ECO:0000256" key="13">
    <source>
        <dbReference type="SAM" id="Coils"/>
    </source>
</evidence>
<feature type="domain" description="AAA+ ATPase" evidence="16">
    <location>
        <begin position="999"/>
        <end position="1242"/>
    </location>
</feature>
<feature type="compositionally biased region" description="Basic and acidic residues" evidence="14">
    <location>
        <begin position="2709"/>
        <end position="2727"/>
    </location>
</feature>
<dbReference type="Gene3D" id="1.20.920.30">
    <property type="match status" value="2"/>
</dbReference>
<dbReference type="Gene3D" id="1.25.10.10">
    <property type="entry name" value="Leucine-rich Repeat Variant"/>
    <property type="match status" value="2"/>
</dbReference>
<keyword evidence="9" id="KW-0969">Cilium</keyword>
<dbReference type="InterPro" id="IPR041589">
    <property type="entry name" value="DNAH3_AAA_lid_1"/>
</dbReference>
<feature type="coiled-coil region" evidence="13">
    <location>
        <begin position="3550"/>
        <end position="3577"/>
    </location>
</feature>
<dbReference type="SUPFAM" id="SSF48371">
    <property type="entry name" value="ARM repeat"/>
    <property type="match status" value="1"/>
</dbReference>
<dbReference type="InterPro" id="IPR011989">
    <property type="entry name" value="ARM-like"/>
</dbReference>
<dbReference type="SMART" id="SM00382">
    <property type="entry name" value="AAA"/>
    <property type="match status" value="3"/>
</dbReference>
<dbReference type="Gene3D" id="3.90.850.10">
    <property type="entry name" value="Fumarylacetoacetase-like, C-terminal domain"/>
    <property type="match status" value="1"/>
</dbReference>
<evidence type="ECO:0000313" key="18">
    <source>
        <dbReference type="Proteomes" id="UP001642464"/>
    </source>
</evidence>
<dbReference type="InterPro" id="IPR041228">
    <property type="entry name" value="Dynein_C"/>
</dbReference>
<feature type="transmembrane region" description="Helical" evidence="15">
    <location>
        <begin position="438"/>
        <end position="458"/>
    </location>
</feature>
<dbReference type="Gene3D" id="1.10.287.2620">
    <property type="match status" value="1"/>
</dbReference>
<evidence type="ECO:0000256" key="14">
    <source>
        <dbReference type="SAM" id="MobiDB-lite"/>
    </source>
</evidence>
<keyword evidence="10" id="KW-0505">Motor protein</keyword>
<dbReference type="Pfam" id="PF01557">
    <property type="entry name" value="FAA_hydrolase"/>
    <property type="match status" value="1"/>
</dbReference>
<dbReference type="InterPro" id="IPR041658">
    <property type="entry name" value="AAA_lid_11"/>
</dbReference>
<dbReference type="InterPro" id="IPR011234">
    <property type="entry name" value="Fumarylacetoacetase-like_C"/>
</dbReference>
<dbReference type="EMBL" id="CAXAMM010043984">
    <property type="protein sequence ID" value="CAK9112579.1"/>
    <property type="molecule type" value="Genomic_DNA"/>
</dbReference>
<protein>
    <submittedName>
        <fullName evidence="17">Dynein axonemal heavy chain 7 (Axonemal beta dynein heavy chain 7) (Axonemal dynein heavy chain b) (Ciliary dynein heavy chain 7) (Dynein-like protein 7)</fullName>
    </submittedName>
</protein>
<evidence type="ECO:0000256" key="10">
    <source>
        <dbReference type="ARBA" id="ARBA00023175"/>
    </source>
</evidence>
<feature type="region of interest" description="Disordered" evidence="14">
    <location>
        <begin position="2707"/>
        <end position="2729"/>
    </location>
</feature>
<feature type="transmembrane region" description="Helical" evidence="15">
    <location>
        <begin position="322"/>
        <end position="341"/>
    </location>
</feature>
<keyword evidence="7" id="KW-0243">Dynein</keyword>
<keyword evidence="12" id="KW-0966">Cell projection</keyword>
<evidence type="ECO:0000259" key="16">
    <source>
        <dbReference type="SMART" id="SM00382"/>
    </source>
</evidence>
<dbReference type="InterPro" id="IPR036663">
    <property type="entry name" value="Fumarylacetoacetase_C_sf"/>
</dbReference>
<dbReference type="InterPro" id="IPR027417">
    <property type="entry name" value="P-loop_NTPase"/>
</dbReference>
<dbReference type="InterPro" id="IPR043157">
    <property type="entry name" value="Dynein_AAA1S"/>
</dbReference>
<dbReference type="SUPFAM" id="SSF56529">
    <property type="entry name" value="FAH"/>
    <property type="match status" value="1"/>
</dbReference>
<keyword evidence="8 13" id="KW-0175">Coiled coil</keyword>
<sequence length="4310" mass="479933">MRGPLFSLEPEAVDATANSLAKRAMKLQGFFESQNLQAPVFVAKKIKKEADTFKQYLPLIHALCNPGLRPRHWEEISEVVHFAMERDSAFTLSRVVDMDVATHLTALQEISDSASREYGLEKTLESIYEQWQPVNFELKAWKDTETYIVAGSTVDEMQSLMDDHIIKVQTMKGPEGSPYAKAFMEKITSLESWLLQTQEIMDIWMKVQGVWLYLEPIFSSEDIVKQMPTEATIFKQVDMDWRATMAAALERGDAKKGGTIAGSWTEVLATNAAEMLKSSDDPQALCETLATMVKNGGKQQKEATRVLHIGWREAMNNKTNSWINMGVVAALVFSVLFSAINQPFGVIEANDMWQTHREAMNNVLVCLLYISTIFGLITVVLTILLLIHMAAYVNDADDFLFFMNLNPTHLVDLCIVVCLLCGGVSIPLAAVVGNKEPIGSICFFTGILTFTGVLYIYLRSLIVNNQRVAKRQKETEEHQETIARILREELEKIARCVQKLPSFVACAEETKDPTRVNPHMKKVKNPVDPHAARGNVELWLVEVEAAMLETIRHVCLASAKDYEERNKFTDWLKQWPGQAVIAIFCLFWTRETPEGGFQHLCNQVLQVADKLKLTLADIIDLVRNDIPPLTRCTLEALIVIFVHNKDTVEELGALGTSVVDDFDWLVQLRYYVEDGVEISDQGFQASCDDLMFVRITNSFLGYAYEYLGNSSRLIVTPLTDRCYRTCCGALHLLYGAAPEGPAGTGKTETVKDLAKALARFCVVFNCSDELDYLAMAKFFKGLAASGGWACFDEFNRIDAEVLSVIAQQILCIQNAIREKKTHFEFEGTELPIIWTCFITMNPGYAGRAELPDNLKALFRTVAMMVQSSVVLPRPVAVAVTTYKLCSEQLSSQKHYDYGMRAVFAVLVQAGRLKRNNPTQEELAKLMLQSVNDVNLAKFLDFDVPLYNGITKDLFPGVELPQPDYSMMVLNLAYLSQPVRAGAHPYFIDKIIQFYECHLVRHSVMLVGMPFSGKTTALNTLQKALTDLAQEGSMHAGCIVHQARLNPKSIPARDLYGCFEEVSREWVDGIVAVLFREFARNQTEERKWLVFDGPVDAVWIENMNTVMDENKKLCLNSGEIIAMSANMRTIIEPMDVEVASPATISRNGMVFFEPHLMGYQHLIDKTLKGGLPKEMEEAERSAIASMIDFLVSPVQEQNLVQSFLQLLTTKLQTGYKDGIFVIQPNLPDRGSVFDYVVDLKQPGWTTWMDTVEAQSIPNSAQVQNIIVQTVDNAAISECIEHRMKLLFCGPTGTGKTVYMQQALMAMPKETHMSIQIGFSAQTKCSQTQDLVDAKLERRRKGVYGPPMGRTCVVMVDDLNMPVKEKYGAMPPIEILRQSMDSTAYGPTGGWFDRKDATHPFRSIIDVVYFAAMGPPGGGRNFITPRILGHMYLVGFPLLDDDNMMQIFNTVLEWKFRAENYPAEVASLSKKMVQATLEIYKNTSNELRPTPMKVHYTFNLRDFSKVICGVLLLKKNECDGASRHVRLWAHEILRVFGDRLIDDHDREWMMHQLREQTKKNFQVSFDEIMIHLDTNKDGKVNTLDEVRTLFFGDMLSPASIPQRPYTECGSAKDEKFSAEAPKAPVLFLKPTTSYLPMGAGPILLPVGIGPVHHEVELGIVIGKRCKRVPEAAAMEVISGYCVALDLTARDLQTAAKDRGLPWSVPKGYDHFTPVGKFIDKQEVPDPTNLELFCEVNGQQRQRGHTGDMIFKPPQLIAEISKVFTLEPGDLILTGTPEGVGPIEAGDKIRGGITGIAGAEINFDVAMDAECPDVAVLQKEIEAHLVSYNEMSSKPMDLVCFLYMQRDSAGWCEQDGGQRTDLKLEHLARVARVIKSPGGNALLVGLGGSGRQSCTRLACYMADFAVFQIEIAKGYDMSAFREDMKKMLTKAGGSEERTIFLFSDTQIKDEGFVEDVNNLLNTGEIPNLFPAEEADAERVAVCEMVRKAAVDEGKAPVACSVATSGRRDRQAGLALACAQILGDVNMSIEIRHLAACLLKNQLPGVARPETLSTLQMAFECLHLCPTAALCAARLATRGKAWPQLGPQLLALGQRGRFRAWPCWREELGVVRHGLAEEALKVMSILAEEGYHDSVEDMTEAALTSLRSGTLPIRLAALQALTSLSHVAQAKVRGAGRLMVITQISVAEDPDEVVAEALHVWEALAAQGLQRGGWQEEDSSLGLQESACQCLMAMSEALADRILETILAFLRMAFASEEPWQRRAAFLAFGAVQEGPAAQTLQPMIHKMLPLLLEALKAPDTEASAAAWALGRVLERNPASVPDEAQASLFELAIVRLREPALAEQLCYCLEEIADQQAAVLEPMLFGRVVEALLSGATEVEEESRAHLALFGCLLDILGRAGEDCLEQMELVLQEVMRRLQLNLAHGRPGAHSLFRSLRVLFFRLGPRATPRAEQIGELLKRSLSLDATEEEALRVIGSLALLTNTQACLQALGPFLLKALQQPEIPCACKAATQAIAQLAKAVGEAASCILLPAADALVPLLAVHPLWATRCLAAIFQVLGARTPRLPELLTSMRSALTRILEDNGQVAHTDLPGRGPRLRRAWISERTAIKDGRESGREALLEAVLSAHESLLRCSRSQGMPLGVPLADAWLLSLLPHCQTSCAKRTALLMLAHLAEEMPGDLRAFLAADGHARACVLELATVGAAAANKAQREADPRLNKDERHEKGSPKYQKRYQPLEPLLSDIDVDLPQDPLATSRPGEDGTLTQLFAFFIERCRAMVGCVVCFSPIGDNWRTRLRQFPSLVNCCTIDWYTAWPPDALMAVATKFLEAIPDLDNEVRQNCVEMCQYFHLSSKKLAVRFEDELKRIYYSTPTSFLELIQTFKSLLGEKRDSISSLKSKYEVGLEKLTTTEQSVEGMKQELIALQPKLVEKNKEVGEMMIVVNEESAKTEKVKEVVAADEAVASKAAAEADGIKKECEEALAEAMSPALNEALKALDTLSSKEIAEVKAMKNPAAPVRLVLSAVCVLRNVKPVRVKDESGKMVDDFWPAAVKMISDMGFLQSLQTFDKDNIPPATIKKIAEYTVKEDFQPDRVTASGFARICQWNICFAEVQKSSTAAWGLCMWVRAMETYDRVAKVVAPKKDSLAEAEAAYQGVMGKLQEKRAELQKVMDELTALNEKLSSLRQEQDNLTNEVDLCQKKLERAETLITSLGGEKTRWTQNAIDLAVRSPSVNRPFVEVKNGEDTGPRMTSADYVNLTGDVIVASGLIAYLGAFTPDFRESAVREWAGESRERAIPGSEKFSLEHCLGEPVKVRAWVVAGLPNDSFSIENGIIMDKARRWECSDVLFLQSRSLAQLESGWPLCIDPQGQANRWIKKMGQPLQLVVAKFTDGDYLKRLEGDGSGRGTSAAPADLQEGKCAPTLAEGDGRMGRRLAGVEARAVPVESTIEWSKSFKFYLTTKLRNPHYLPEVAVKVTLLNFMITQVGLQDQLLNIVVEKERPDLAEEKARLVVEGAENKEQLELTENKILDVLSSSQGNILEDEAAVQVLSASKQLSNEIAQKQQTAETTERQIDEARLQYVPVAFQTAILFFCIADLANIDPMYQYSLPFFINLFRAAISKSEKTDDIAGDMLYKNICRSLFEKHKLLFSFLLTMRLRITTGKVSMSDYRFLLTGGTAMEEPPAKPDDWIPDRCWLEIFKLSKLDEIYTPLPEMGCLENLRNAPEGVKGLTQFQKLLVLRCVRPDRVLPAVLTYVTAEIGEKFVTPPPFDIAGSYADSSNTSPLIFILSPGSDPSSALYMFATDKGREINSLSLGQGQGPKAERLLSDATESGSWVLLQNCHLFASWMPKLDKILEQMDPKQTNSDFRLWLTSYPSDKFPVSILQNSVKITNEAPQGLRMNLVGSYLMDPISNEEFFEGCKNPQAFKRLLFALCFFHAVIQERRLFGPLGWNIPYEFTQNDLRISARQLQMFIDESPEQIQFKAINYLAGECNYGGRVTEAQDRRLLMTLLLDYYNPEVLKPGHSLCVEHPEFTVPPAASLEDTLEMIRQTPIVTPPGIYGPPQVVLYDERILIPSAQQAATDILRRMPEQFDLVEVQKRYPTMYEESMNTVLVQELTRFNSLTRVIGATLKDIQKAIQGLLLMSPDLEQVFLSIFNGKTPALWLANSYPSLKPLGGYTNDLIERLKFFQAWIDHGIPVTFWLSGIYFTQAFTTGAAQNFARKWAIPIDTLVFDFDMPPDQQPSKKPENGVYCYGLFLEGCKWDWAQSGYPGQGIAPAERNYFEVTVSSPNIFFEIISIKYYLERHVGGGSK</sequence>
<dbReference type="Gene3D" id="3.10.490.20">
    <property type="match status" value="1"/>
</dbReference>
<dbReference type="Gene3D" id="6.10.140.1060">
    <property type="match status" value="1"/>
</dbReference>
<dbReference type="InterPro" id="IPR042222">
    <property type="entry name" value="Dynein_2_N"/>
</dbReference>
<evidence type="ECO:0000256" key="5">
    <source>
        <dbReference type="ARBA" id="ARBA00022741"/>
    </source>
</evidence>
<evidence type="ECO:0000256" key="2">
    <source>
        <dbReference type="ARBA" id="ARBA00010211"/>
    </source>
</evidence>
<dbReference type="InterPro" id="IPR035699">
    <property type="entry name" value="AAA_6"/>
</dbReference>
<dbReference type="InterPro" id="IPR016024">
    <property type="entry name" value="ARM-type_fold"/>
</dbReference>
<comment type="similarity">
    <text evidence="2">Belongs to the FAH family.</text>
</comment>
<dbReference type="Pfam" id="PF03028">
    <property type="entry name" value="Dynein_heavy"/>
    <property type="match status" value="1"/>
</dbReference>
<proteinExistence type="inferred from homology"/>
<dbReference type="InterPro" id="IPR003593">
    <property type="entry name" value="AAA+_ATPase"/>
</dbReference>
<gene>
    <name evidence="17" type="ORF">SCF082_LOCUS52195</name>
</gene>
<evidence type="ECO:0000256" key="11">
    <source>
        <dbReference type="ARBA" id="ARBA00023212"/>
    </source>
</evidence>
<keyword evidence="4" id="KW-0493">Microtubule</keyword>
<dbReference type="InterPro" id="IPR024743">
    <property type="entry name" value="Dynein_HC_stalk"/>
</dbReference>
<evidence type="ECO:0000256" key="4">
    <source>
        <dbReference type="ARBA" id="ARBA00022701"/>
    </source>
</evidence>
<dbReference type="Proteomes" id="UP001642464">
    <property type="component" value="Unassembled WGS sequence"/>
</dbReference>
<dbReference type="Pfam" id="PF08393">
    <property type="entry name" value="DHC_N2"/>
    <property type="match status" value="1"/>
</dbReference>
<evidence type="ECO:0000256" key="6">
    <source>
        <dbReference type="ARBA" id="ARBA00022840"/>
    </source>
</evidence>
<comment type="subcellular location">
    <subcellularLocation>
        <location evidence="1">Cytoplasm</location>
        <location evidence="1">Cytoskeleton</location>
        <location evidence="1">Cilium axoneme</location>
    </subcellularLocation>
</comment>
<keyword evidence="15" id="KW-0472">Membrane</keyword>
<dbReference type="InterPro" id="IPR013602">
    <property type="entry name" value="Dynein_heavy_linker"/>
</dbReference>
<feature type="domain" description="AAA+ ATPase" evidence="16">
    <location>
        <begin position="732"/>
        <end position="868"/>
    </location>
</feature>
<feature type="transmembrane region" description="Helical" evidence="15">
    <location>
        <begin position="362"/>
        <end position="390"/>
    </location>
</feature>
<evidence type="ECO:0000256" key="7">
    <source>
        <dbReference type="ARBA" id="ARBA00023017"/>
    </source>
</evidence>